<keyword evidence="3" id="KW-1185">Reference proteome</keyword>
<proteinExistence type="predicted"/>
<dbReference type="EMBL" id="JAGGMS010000001">
    <property type="protein sequence ID" value="MBP2186633.1"/>
    <property type="molecule type" value="Genomic_DNA"/>
</dbReference>
<accession>A0ABS4Q4M5</accession>
<comment type="caution">
    <text evidence="2">The sequence shown here is derived from an EMBL/GenBank/DDBJ whole genome shotgun (WGS) entry which is preliminary data.</text>
</comment>
<gene>
    <name evidence="2" type="ORF">JOM49_008159</name>
</gene>
<evidence type="ECO:0000313" key="3">
    <source>
        <dbReference type="Proteomes" id="UP000741013"/>
    </source>
</evidence>
<name>A0ABS4Q4M5_9PSEU</name>
<feature type="region of interest" description="Disordered" evidence="1">
    <location>
        <begin position="28"/>
        <end position="56"/>
    </location>
</feature>
<evidence type="ECO:0000256" key="1">
    <source>
        <dbReference type="SAM" id="MobiDB-lite"/>
    </source>
</evidence>
<dbReference type="Proteomes" id="UP000741013">
    <property type="component" value="Unassembled WGS sequence"/>
</dbReference>
<organism evidence="2 3">
    <name type="scientific">Amycolatopsis magusensis</name>
    <dbReference type="NCBI Taxonomy" id="882444"/>
    <lineage>
        <taxon>Bacteria</taxon>
        <taxon>Bacillati</taxon>
        <taxon>Actinomycetota</taxon>
        <taxon>Actinomycetes</taxon>
        <taxon>Pseudonocardiales</taxon>
        <taxon>Pseudonocardiaceae</taxon>
        <taxon>Amycolatopsis</taxon>
    </lineage>
</organism>
<reference evidence="2 3" key="1">
    <citation type="submission" date="2021-03" db="EMBL/GenBank/DDBJ databases">
        <title>Sequencing the genomes of 1000 actinobacteria strains.</title>
        <authorList>
            <person name="Klenk H.-P."/>
        </authorList>
    </citation>
    <scope>NUCLEOTIDE SEQUENCE [LARGE SCALE GENOMIC DNA]</scope>
    <source>
        <strain evidence="2 3">DSM 45510</strain>
    </source>
</reference>
<sequence>MKIPRTRPNPLGLDTNVALGADSAPKATFVTRTGATERGSLPRRPTPEGLGATGAP</sequence>
<protein>
    <submittedName>
        <fullName evidence="2">Uncharacterized protein</fullName>
    </submittedName>
</protein>
<evidence type="ECO:0000313" key="2">
    <source>
        <dbReference type="EMBL" id="MBP2186633.1"/>
    </source>
</evidence>